<reference evidence="2" key="1">
    <citation type="submission" date="2023-04" db="EMBL/GenBank/DDBJ databases">
        <authorList>
            <consortium name="ELIXIR-Norway"/>
        </authorList>
    </citation>
    <scope>NUCLEOTIDE SEQUENCE [LARGE SCALE GENOMIC DNA]</scope>
</reference>
<feature type="compositionally biased region" description="Low complexity" evidence="1">
    <location>
        <begin position="56"/>
        <end position="67"/>
    </location>
</feature>
<organism evidence="2 3">
    <name type="scientific">Rangifer tarandus platyrhynchus</name>
    <name type="common">Svalbard reindeer</name>
    <dbReference type="NCBI Taxonomy" id="3082113"/>
    <lineage>
        <taxon>Eukaryota</taxon>
        <taxon>Metazoa</taxon>
        <taxon>Chordata</taxon>
        <taxon>Craniata</taxon>
        <taxon>Vertebrata</taxon>
        <taxon>Euteleostomi</taxon>
        <taxon>Mammalia</taxon>
        <taxon>Eutheria</taxon>
        <taxon>Laurasiatheria</taxon>
        <taxon>Artiodactyla</taxon>
        <taxon>Ruminantia</taxon>
        <taxon>Pecora</taxon>
        <taxon>Cervidae</taxon>
        <taxon>Odocoileinae</taxon>
        <taxon>Rangifer</taxon>
    </lineage>
</organism>
<dbReference type="Proteomes" id="UP001176941">
    <property type="component" value="Chromosome 15"/>
</dbReference>
<gene>
    <name evidence="2" type="ORF">MRATA1EN1_LOCUS5925</name>
</gene>
<evidence type="ECO:0000313" key="3">
    <source>
        <dbReference type="Proteomes" id="UP001176941"/>
    </source>
</evidence>
<feature type="region of interest" description="Disordered" evidence="1">
    <location>
        <begin position="1"/>
        <end position="81"/>
    </location>
</feature>
<feature type="compositionally biased region" description="Basic and acidic residues" evidence="1">
    <location>
        <begin position="1"/>
        <end position="11"/>
    </location>
</feature>
<dbReference type="EMBL" id="OX459951">
    <property type="protein sequence ID" value="CAI9156963.1"/>
    <property type="molecule type" value="Genomic_DNA"/>
</dbReference>
<evidence type="ECO:0000256" key="1">
    <source>
        <dbReference type="SAM" id="MobiDB-lite"/>
    </source>
</evidence>
<keyword evidence="3" id="KW-1185">Reference proteome</keyword>
<protein>
    <submittedName>
        <fullName evidence="2">Uncharacterized protein</fullName>
    </submittedName>
</protein>
<evidence type="ECO:0000313" key="2">
    <source>
        <dbReference type="EMBL" id="CAI9156963.1"/>
    </source>
</evidence>
<name>A0ABN8Y933_RANTA</name>
<proteinExistence type="predicted"/>
<sequence>MRRHQPREAGPDTRNTGPRGRGEQGAPLPGDPDPEPSDPSPRSGHARSPPPPVAGTPPRRLPQQPGRGAEGAISRGTPELH</sequence>
<accession>A0ABN8Y933</accession>